<proteinExistence type="inferred from homology"/>
<dbReference type="GO" id="GO:0051321">
    <property type="term" value="P:meiotic cell cycle"/>
    <property type="evidence" value="ECO:0007669"/>
    <property type="project" value="UniProtKB-KW"/>
</dbReference>
<evidence type="ECO:0000256" key="4">
    <source>
        <dbReference type="ARBA" id="ARBA00013064"/>
    </source>
</evidence>
<protein>
    <recommendedName>
        <fullName evidence="4">protein-tyrosine-phosphatase</fullName>
        <ecNumber evidence="4">3.1.3.48</ecNumber>
    </recommendedName>
</protein>
<dbReference type="PANTHER" id="PTHR23339">
    <property type="entry name" value="TYROSINE SPECIFIC PROTEIN PHOSPHATASE AND DUAL SPECIFICITY PROTEIN PHOSPHATASE"/>
    <property type="match status" value="1"/>
</dbReference>
<organism evidence="17 18">
    <name type="scientific">Vitrella brassicaformis (strain CCMP3155)</name>
    <dbReference type="NCBI Taxonomy" id="1169540"/>
    <lineage>
        <taxon>Eukaryota</taxon>
        <taxon>Sar</taxon>
        <taxon>Alveolata</taxon>
        <taxon>Colpodellida</taxon>
        <taxon>Vitrellaceae</taxon>
        <taxon>Vitrella</taxon>
    </lineage>
</organism>
<dbReference type="InterPro" id="IPR003595">
    <property type="entry name" value="Tyr_Pase_cat"/>
</dbReference>
<dbReference type="InterPro" id="IPR044506">
    <property type="entry name" value="CDC14_C"/>
</dbReference>
<accession>A0A0G4GAT6</accession>
<name>A0A0G4GAT6_VITBC</name>
<feature type="compositionally biased region" description="Basic and acidic residues" evidence="14">
    <location>
        <begin position="492"/>
        <end position="502"/>
    </location>
</feature>
<keyword evidence="6" id="KW-0597">Phosphoprotein</keyword>
<evidence type="ECO:0000259" key="16">
    <source>
        <dbReference type="PROSITE" id="PS50056"/>
    </source>
</evidence>
<dbReference type="CDD" id="cd17657">
    <property type="entry name" value="CDC14_N"/>
    <property type="match status" value="1"/>
</dbReference>
<feature type="domain" description="Tyrosine-protein phosphatase" evidence="15">
    <location>
        <begin position="194"/>
        <end position="361"/>
    </location>
</feature>
<keyword evidence="7" id="KW-0132">Cell division</keyword>
<dbReference type="InterPro" id="IPR000387">
    <property type="entry name" value="Tyr_Pase_dom"/>
</dbReference>
<dbReference type="VEuPathDB" id="CryptoDB:Vbra_17295"/>
<dbReference type="InterPro" id="IPR020422">
    <property type="entry name" value="TYR_PHOSPHATASE_DUAL_dom"/>
</dbReference>
<evidence type="ECO:0000256" key="13">
    <source>
        <dbReference type="ARBA" id="ARBA00023306"/>
    </source>
</evidence>
<dbReference type="CDD" id="cd14499">
    <property type="entry name" value="CDC14_C"/>
    <property type="match status" value="1"/>
</dbReference>
<gene>
    <name evidence="17" type="ORF">Vbra_17295</name>
</gene>
<dbReference type="GO" id="GO:0032954">
    <property type="term" value="P:regulation of cytokinetic process"/>
    <property type="evidence" value="ECO:0007669"/>
    <property type="project" value="UniProtKB-ARBA"/>
</dbReference>
<dbReference type="EMBL" id="CDMY01000613">
    <property type="protein sequence ID" value="CEM26156.1"/>
    <property type="molecule type" value="Genomic_DNA"/>
</dbReference>
<dbReference type="InterPro" id="IPR050561">
    <property type="entry name" value="PTP"/>
</dbReference>
<keyword evidence="11" id="KW-0539">Nucleus</keyword>
<dbReference type="InterPro" id="IPR029021">
    <property type="entry name" value="Prot-tyrosine_phosphatase-like"/>
</dbReference>
<evidence type="ECO:0000256" key="9">
    <source>
        <dbReference type="ARBA" id="ARBA00022801"/>
    </source>
</evidence>
<evidence type="ECO:0000256" key="1">
    <source>
        <dbReference type="ARBA" id="ARBA00004123"/>
    </source>
</evidence>
<keyword evidence="10" id="KW-0904">Protein phosphatase</keyword>
<keyword evidence="9" id="KW-0378">Hydrolase</keyword>
<dbReference type="OrthoDB" id="442453at2759"/>
<dbReference type="STRING" id="1169540.A0A0G4GAT6"/>
<feature type="compositionally biased region" description="Acidic residues" evidence="14">
    <location>
        <begin position="600"/>
        <end position="614"/>
    </location>
</feature>
<evidence type="ECO:0000256" key="6">
    <source>
        <dbReference type="ARBA" id="ARBA00022553"/>
    </source>
</evidence>
<keyword evidence="13" id="KW-0131">Cell cycle</keyword>
<dbReference type="GO" id="GO:0033554">
    <property type="term" value="P:cellular response to stress"/>
    <property type="evidence" value="ECO:0007669"/>
    <property type="project" value="UniProtKB-ARBA"/>
</dbReference>
<dbReference type="InterPro" id="IPR029260">
    <property type="entry name" value="DSPn"/>
</dbReference>
<keyword evidence="8" id="KW-0498">Mitosis</keyword>
<dbReference type="PhylomeDB" id="A0A0G4GAT6"/>
<dbReference type="AlphaFoldDB" id="A0A0G4GAT6"/>
<evidence type="ECO:0000259" key="15">
    <source>
        <dbReference type="PROSITE" id="PS50054"/>
    </source>
</evidence>
<evidence type="ECO:0000256" key="3">
    <source>
        <dbReference type="ARBA" id="ARBA00007315"/>
    </source>
</evidence>
<dbReference type="PROSITE" id="PS00383">
    <property type="entry name" value="TYR_PHOSPHATASE_1"/>
    <property type="match status" value="1"/>
</dbReference>
<sequence>MAASAEGQEGQGSVCDQLEILPGRLEWRTFDPDHPDPDAPALNSWDGPHKVYCWHPDLTTSYEPFHSDFGPLNLGCTWRFCEWVDKFMQHQSDGKLIYHTQNTPEQRSNAAYLIGAYLVVMKGWKSTDVYALFARVSAGFKMYRDASSMPESTWDMDLLCCYQGLEKALEFGWFDFRTFDIRQYEEFEKIEKGDMNWILPGKFLAFSTPTSTPELAETLNGQVVFYTKTASDYADVFNTLNLKVVVRLNKHEYHRQDFLNRGIQHEELFFPDGSCPKDNIIFQFLEVTEEAHRSGVGVAVHCKAGLGRTGTLIGLYAMKNYKIPASSWIAWNRICRPGSILGPQQQFLIENERRFHALPSADFIRAELMARQNGVPLPAAIINSGPPAANTRSHRPLARPTSPPPGQTGAHPHALPLPHPHQQYRRNRLLPTMLQLDEMDKKGEEERAKRDGRKSAADIAMFGEEGQGERLLGAKRRDTNARPVSPRPPRSPRREGGGRESPDFSLSPLTLAPTRGKNRRKKKQQAGGHGTTHATTTAADMDIDHHHHHQQGQQLQQQVAVSHTSSSTTAGLAAAAAAAANMGVGADGGPGQGQRGSGEGEGEGVGVEEVEMAEGQEGANNEADCQQ</sequence>
<keyword evidence="5" id="KW-0963">Cytoplasm</keyword>
<comment type="subcellular location">
    <subcellularLocation>
        <location evidence="2">Cytoplasm</location>
    </subcellularLocation>
    <subcellularLocation>
        <location evidence="1">Nucleus</location>
    </subcellularLocation>
</comment>
<reference evidence="17 18" key="1">
    <citation type="submission" date="2014-11" db="EMBL/GenBank/DDBJ databases">
        <authorList>
            <person name="Zhu J."/>
            <person name="Qi W."/>
            <person name="Song R."/>
        </authorList>
    </citation>
    <scope>NUCLEOTIDE SEQUENCE [LARGE SCALE GENOMIC DNA]</scope>
</reference>
<feature type="domain" description="Tyrosine specific protein phosphatases" evidence="16">
    <location>
        <begin position="282"/>
        <end position="347"/>
    </location>
</feature>
<dbReference type="SMART" id="SM00404">
    <property type="entry name" value="PTPc_motif"/>
    <property type="match status" value="1"/>
</dbReference>
<dbReference type="InParanoid" id="A0A0G4GAT6"/>
<keyword evidence="12" id="KW-0469">Meiosis</keyword>
<feature type="compositionally biased region" description="Gly residues" evidence="14">
    <location>
        <begin position="585"/>
        <end position="599"/>
    </location>
</feature>
<feature type="compositionally biased region" description="Low complexity" evidence="14">
    <location>
        <begin position="551"/>
        <end position="584"/>
    </location>
</feature>
<evidence type="ECO:0000256" key="7">
    <source>
        <dbReference type="ARBA" id="ARBA00022618"/>
    </source>
</evidence>
<dbReference type="InterPro" id="IPR016130">
    <property type="entry name" value="Tyr_Pase_AS"/>
</dbReference>
<dbReference type="Proteomes" id="UP000041254">
    <property type="component" value="Unassembled WGS sequence"/>
</dbReference>
<dbReference type="Pfam" id="PF22785">
    <property type="entry name" value="Tc-R-P"/>
    <property type="match status" value="1"/>
</dbReference>
<dbReference type="PROSITE" id="PS50054">
    <property type="entry name" value="TYR_PHOSPHATASE_DUAL"/>
    <property type="match status" value="1"/>
</dbReference>
<dbReference type="PROSITE" id="PS50056">
    <property type="entry name" value="TYR_PHOSPHATASE_2"/>
    <property type="match status" value="1"/>
</dbReference>
<dbReference type="SUPFAM" id="SSF52799">
    <property type="entry name" value="(Phosphotyrosine protein) phosphatases II"/>
    <property type="match status" value="2"/>
</dbReference>
<dbReference type="SMART" id="SM00195">
    <property type="entry name" value="DSPc"/>
    <property type="match status" value="1"/>
</dbReference>
<evidence type="ECO:0000256" key="10">
    <source>
        <dbReference type="ARBA" id="ARBA00022912"/>
    </source>
</evidence>
<dbReference type="GO" id="GO:0051301">
    <property type="term" value="P:cell division"/>
    <property type="evidence" value="ECO:0007669"/>
    <property type="project" value="UniProtKB-KW"/>
</dbReference>
<feature type="region of interest" description="Disordered" evidence="14">
    <location>
        <begin position="437"/>
        <end position="627"/>
    </location>
</feature>
<feature type="region of interest" description="Disordered" evidence="14">
    <location>
        <begin position="384"/>
        <end position="420"/>
    </location>
</feature>
<evidence type="ECO:0000256" key="12">
    <source>
        <dbReference type="ARBA" id="ARBA00023254"/>
    </source>
</evidence>
<evidence type="ECO:0000256" key="5">
    <source>
        <dbReference type="ARBA" id="ARBA00022490"/>
    </source>
</evidence>
<dbReference type="GO" id="GO:0004725">
    <property type="term" value="F:protein tyrosine phosphatase activity"/>
    <property type="evidence" value="ECO:0007669"/>
    <property type="project" value="UniProtKB-EC"/>
</dbReference>
<comment type="similarity">
    <text evidence="3">Belongs to the protein-tyrosine phosphatase family. Non-receptor class CDC14 subfamily.</text>
</comment>
<dbReference type="GO" id="GO:0007096">
    <property type="term" value="P:regulation of exit from mitosis"/>
    <property type="evidence" value="ECO:0007669"/>
    <property type="project" value="UniProtKB-ARBA"/>
</dbReference>
<evidence type="ECO:0000256" key="14">
    <source>
        <dbReference type="SAM" id="MobiDB-lite"/>
    </source>
</evidence>
<evidence type="ECO:0000256" key="8">
    <source>
        <dbReference type="ARBA" id="ARBA00022776"/>
    </source>
</evidence>
<evidence type="ECO:0000256" key="2">
    <source>
        <dbReference type="ARBA" id="ARBA00004496"/>
    </source>
</evidence>
<dbReference type="GO" id="GO:0000278">
    <property type="term" value="P:mitotic cell cycle"/>
    <property type="evidence" value="ECO:0007669"/>
    <property type="project" value="UniProtKB-ARBA"/>
</dbReference>
<dbReference type="GO" id="GO:0005856">
    <property type="term" value="C:cytoskeleton"/>
    <property type="evidence" value="ECO:0007669"/>
    <property type="project" value="UniProtKB-ARBA"/>
</dbReference>
<dbReference type="Pfam" id="PF14671">
    <property type="entry name" value="DSPn"/>
    <property type="match status" value="1"/>
</dbReference>
<feature type="compositionally biased region" description="Low complexity" evidence="14">
    <location>
        <begin position="531"/>
        <end position="540"/>
    </location>
</feature>
<dbReference type="FunFam" id="3.90.190.10:FF:000038">
    <property type="entry name" value="Tyrosine-protein phosphatase CDC14"/>
    <property type="match status" value="1"/>
</dbReference>
<dbReference type="GO" id="GO:0005737">
    <property type="term" value="C:cytoplasm"/>
    <property type="evidence" value="ECO:0007669"/>
    <property type="project" value="UniProtKB-SubCell"/>
</dbReference>
<evidence type="ECO:0000256" key="11">
    <source>
        <dbReference type="ARBA" id="ARBA00023242"/>
    </source>
</evidence>
<dbReference type="EC" id="3.1.3.48" evidence="4"/>
<dbReference type="Gene3D" id="3.90.190.10">
    <property type="entry name" value="Protein tyrosine phosphatase superfamily"/>
    <property type="match status" value="2"/>
</dbReference>
<feature type="compositionally biased region" description="Basic and acidic residues" evidence="14">
    <location>
        <begin position="438"/>
        <end position="456"/>
    </location>
</feature>
<evidence type="ECO:0000313" key="17">
    <source>
        <dbReference type="EMBL" id="CEM26156.1"/>
    </source>
</evidence>
<keyword evidence="18" id="KW-1185">Reference proteome</keyword>
<dbReference type="GO" id="GO:0031981">
    <property type="term" value="C:nuclear lumen"/>
    <property type="evidence" value="ECO:0007669"/>
    <property type="project" value="UniProtKB-ARBA"/>
</dbReference>
<evidence type="ECO:0000313" key="18">
    <source>
        <dbReference type="Proteomes" id="UP000041254"/>
    </source>
</evidence>